<sequence length="272" mass="29614">MTQPVPAPAQSLARKIIIDLSIMTAIGLFLGFIGPFGTINAPLPLRLVSWVAFAWIGYAVYSPMSWLVNRLEASLHLPKPLLWLMGVAIATIPMTAIVWSIGFLPGPIQWPTLEQALTSYFYVFLIGGAVTAFFVLIESRQADGLTAGGAVQGDCPPFAEEEPTQASKFLPSFIDRLPPELGTGLLALEMEDHYVRAHTALGSDLVLMRLRDAMAELGGIEGMQVHRSWWVARGAVKDVKREGRNVRLVLGGGLEAPVSRANVQRLKDAGWI</sequence>
<feature type="transmembrane region" description="Helical" evidence="1">
    <location>
        <begin position="80"/>
        <end position="99"/>
    </location>
</feature>
<feature type="domain" description="HTH LytTR-type" evidence="2">
    <location>
        <begin position="185"/>
        <end position="272"/>
    </location>
</feature>
<keyword evidence="1" id="KW-1133">Transmembrane helix</keyword>
<comment type="caution">
    <text evidence="3">The sequence shown here is derived from an EMBL/GenBank/DDBJ whole genome shotgun (WGS) entry which is preliminary data.</text>
</comment>
<dbReference type="AlphaFoldDB" id="A0A845AUG9"/>
<feature type="transmembrane region" description="Helical" evidence="1">
    <location>
        <begin position="47"/>
        <end position="68"/>
    </location>
</feature>
<dbReference type="InterPro" id="IPR007492">
    <property type="entry name" value="LytTR_DNA-bd_dom"/>
</dbReference>
<dbReference type="Pfam" id="PF04397">
    <property type="entry name" value="LytTR"/>
    <property type="match status" value="1"/>
</dbReference>
<dbReference type="SMART" id="SM00850">
    <property type="entry name" value="LytTR"/>
    <property type="match status" value="1"/>
</dbReference>
<feature type="transmembrane region" description="Helical" evidence="1">
    <location>
        <begin position="119"/>
        <end position="137"/>
    </location>
</feature>
<dbReference type="GO" id="GO:0003677">
    <property type="term" value="F:DNA binding"/>
    <property type="evidence" value="ECO:0007669"/>
    <property type="project" value="InterPro"/>
</dbReference>
<keyword evidence="5" id="KW-1185">Reference proteome</keyword>
<evidence type="ECO:0000313" key="4">
    <source>
        <dbReference type="EMBL" id="MXP33238.1"/>
    </source>
</evidence>
<protein>
    <submittedName>
        <fullName evidence="3">LytTR family transcriptional regulator</fullName>
    </submittedName>
</protein>
<dbReference type="EMBL" id="WTYE01000001">
    <property type="protein sequence ID" value="MXP30478.1"/>
    <property type="molecule type" value="Genomic_DNA"/>
</dbReference>
<evidence type="ECO:0000256" key="1">
    <source>
        <dbReference type="SAM" id="Phobius"/>
    </source>
</evidence>
<dbReference type="PROSITE" id="PS50930">
    <property type="entry name" value="HTH_LYTTR"/>
    <property type="match status" value="1"/>
</dbReference>
<dbReference type="Gene3D" id="2.40.50.1020">
    <property type="entry name" value="LytTr DNA-binding domain"/>
    <property type="match status" value="1"/>
</dbReference>
<accession>A0A845AUG9</accession>
<dbReference type="EMBL" id="WTYE01000001">
    <property type="protein sequence ID" value="MXP33238.1"/>
    <property type="molecule type" value="Genomic_DNA"/>
</dbReference>
<reference evidence="3 5" key="1">
    <citation type="submission" date="2019-12" db="EMBL/GenBank/DDBJ databases">
        <title>Genomic-based taxomic classification of the family Erythrobacteraceae.</title>
        <authorList>
            <person name="Xu L."/>
        </authorList>
    </citation>
    <scope>NUCLEOTIDE SEQUENCE [LARGE SCALE GENOMIC DNA]</scope>
    <source>
        <strain evidence="3 5">JCM 16677</strain>
    </source>
</reference>
<keyword evidence="1" id="KW-0812">Transmembrane</keyword>
<evidence type="ECO:0000259" key="2">
    <source>
        <dbReference type="PROSITE" id="PS50930"/>
    </source>
</evidence>
<name>A0A845AUG9_9SPHN</name>
<evidence type="ECO:0000313" key="3">
    <source>
        <dbReference type="EMBL" id="MXP30478.1"/>
    </source>
</evidence>
<organism evidence="3 5">
    <name type="scientific">Parerythrobacter jejuensis</name>
    <dbReference type="NCBI Taxonomy" id="795812"/>
    <lineage>
        <taxon>Bacteria</taxon>
        <taxon>Pseudomonadati</taxon>
        <taxon>Pseudomonadota</taxon>
        <taxon>Alphaproteobacteria</taxon>
        <taxon>Sphingomonadales</taxon>
        <taxon>Erythrobacteraceae</taxon>
        <taxon>Parerythrobacter</taxon>
    </lineage>
</organism>
<dbReference type="Proteomes" id="UP000446786">
    <property type="component" value="Unassembled WGS sequence"/>
</dbReference>
<feature type="transmembrane region" description="Helical" evidence="1">
    <location>
        <begin position="20"/>
        <end position="41"/>
    </location>
</feature>
<proteinExistence type="predicted"/>
<dbReference type="OrthoDB" id="7028951at2"/>
<gene>
    <name evidence="3" type="ORF">GRI94_01440</name>
    <name evidence="4" type="ORF">GRI94_15530</name>
</gene>
<keyword evidence="1" id="KW-0472">Membrane</keyword>
<evidence type="ECO:0000313" key="5">
    <source>
        <dbReference type="Proteomes" id="UP000446786"/>
    </source>
</evidence>